<evidence type="ECO:0000313" key="1">
    <source>
        <dbReference type="EMBL" id="GAA5145070.1"/>
    </source>
</evidence>
<proteinExistence type="predicted"/>
<dbReference type="RefSeq" id="WP_345702468.1">
    <property type="nucleotide sequence ID" value="NZ_BAABJP010000001.1"/>
</dbReference>
<dbReference type="Proteomes" id="UP001428817">
    <property type="component" value="Unassembled WGS sequence"/>
</dbReference>
<accession>A0ABP9PFZ6</accession>
<dbReference type="EMBL" id="BAABJP010000001">
    <property type="protein sequence ID" value="GAA5145070.1"/>
    <property type="molecule type" value="Genomic_DNA"/>
</dbReference>
<protein>
    <submittedName>
        <fullName evidence="1">Uncharacterized protein</fullName>
    </submittedName>
</protein>
<evidence type="ECO:0000313" key="2">
    <source>
        <dbReference type="Proteomes" id="UP001428817"/>
    </source>
</evidence>
<comment type="caution">
    <text evidence="1">The sequence shown here is derived from an EMBL/GenBank/DDBJ whole genome shotgun (WGS) entry which is preliminary data.</text>
</comment>
<gene>
    <name evidence="1" type="ORF">GCM10023321_02370</name>
</gene>
<keyword evidence="2" id="KW-1185">Reference proteome</keyword>
<organism evidence="1 2">
    <name type="scientific">Pseudonocardia eucalypti</name>
    <dbReference type="NCBI Taxonomy" id="648755"/>
    <lineage>
        <taxon>Bacteria</taxon>
        <taxon>Bacillati</taxon>
        <taxon>Actinomycetota</taxon>
        <taxon>Actinomycetes</taxon>
        <taxon>Pseudonocardiales</taxon>
        <taxon>Pseudonocardiaceae</taxon>
        <taxon>Pseudonocardia</taxon>
    </lineage>
</organism>
<sequence>MLTDSLRGLAYGLAAEDVATLVRNQVLSPFPELEDVDDDEDT</sequence>
<reference evidence="2" key="1">
    <citation type="journal article" date="2019" name="Int. J. Syst. Evol. Microbiol.">
        <title>The Global Catalogue of Microorganisms (GCM) 10K type strain sequencing project: providing services to taxonomists for standard genome sequencing and annotation.</title>
        <authorList>
            <consortium name="The Broad Institute Genomics Platform"/>
            <consortium name="The Broad Institute Genome Sequencing Center for Infectious Disease"/>
            <person name="Wu L."/>
            <person name="Ma J."/>
        </authorList>
    </citation>
    <scope>NUCLEOTIDE SEQUENCE [LARGE SCALE GENOMIC DNA]</scope>
    <source>
        <strain evidence="2">JCM 18303</strain>
    </source>
</reference>
<name>A0ABP9PFZ6_9PSEU</name>